<proteinExistence type="inferred from homology"/>
<dbReference type="EMBL" id="AP023086">
    <property type="protein sequence ID" value="BCD96971.1"/>
    <property type="molecule type" value="Genomic_DNA"/>
</dbReference>
<evidence type="ECO:0000313" key="7">
    <source>
        <dbReference type="Proteomes" id="UP001320119"/>
    </source>
</evidence>
<dbReference type="InterPro" id="IPR029063">
    <property type="entry name" value="SAM-dependent_MTases_sf"/>
</dbReference>
<dbReference type="Pfam" id="PF02353">
    <property type="entry name" value="CMAS"/>
    <property type="match status" value="1"/>
</dbReference>
<keyword evidence="7" id="KW-1185">Reference proteome</keyword>
<evidence type="ECO:0000256" key="1">
    <source>
        <dbReference type="ARBA" id="ARBA00010815"/>
    </source>
</evidence>
<keyword evidence="2 6" id="KW-0489">Methyltransferase</keyword>
<evidence type="ECO:0000256" key="4">
    <source>
        <dbReference type="ARBA" id="ARBA00022691"/>
    </source>
</evidence>
<sequence length="300" mass="34808">MQSCLVDILEEAPVEARDLYQQYSLDEEINRIAYHYEVEPEFFRIVTGGEWNNYSCSMWEEGFTLTQAQEKKLDEFARMMGLKKGMRILDVGCGWGGPLVYLCKKYGVEGHGITISPMAIPIAEERAKKHNVNATFEVVHWKNLRAQEQFDCVYSDEVVVHFNDLGGFFKKAHQLLKPGGMMVNKELHFRHSKHKHAMDKLSQHINKVYAYTGNYRTLSDELKLVDSNDFQLEEVLDIPISDYKKTISNCWLKQLNDNRSKLERMTNKKHVQDFKLYLKGICRIFSADVFGLHIVASRKA</sequence>
<comment type="similarity">
    <text evidence="1">Belongs to the CFA/CMAS family.</text>
</comment>
<name>A0AAN1WG37_9GAMM</name>
<dbReference type="PANTHER" id="PTHR43667:SF1">
    <property type="entry name" value="CYCLOPROPANE-FATTY-ACYL-PHOSPHOLIPID SYNTHASE"/>
    <property type="match status" value="1"/>
</dbReference>
<dbReference type="PANTHER" id="PTHR43667">
    <property type="entry name" value="CYCLOPROPANE-FATTY-ACYL-PHOSPHOLIPID SYNTHASE"/>
    <property type="match status" value="1"/>
</dbReference>
<accession>A0AAN1WG37</accession>
<dbReference type="InterPro" id="IPR050723">
    <property type="entry name" value="CFA/CMAS"/>
</dbReference>
<keyword evidence="4" id="KW-0949">S-adenosyl-L-methionine</keyword>
<dbReference type="Gene3D" id="3.40.50.150">
    <property type="entry name" value="Vaccinia Virus protein VP39"/>
    <property type="match status" value="1"/>
</dbReference>
<evidence type="ECO:0000313" key="6">
    <source>
        <dbReference type="EMBL" id="BCD96971.1"/>
    </source>
</evidence>
<dbReference type="GO" id="GO:0008825">
    <property type="term" value="F:cyclopropane-fatty-acyl-phospholipid synthase activity"/>
    <property type="evidence" value="ECO:0007669"/>
    <property type="project" value="UniProtKB-EC"/>
</dbReference>
<dbReference type="EC" id="2.1.1.79" evidence="6"/>
<evidence type="ECO:0000256" key="3">
    <source>
        <dbReference type="ARBA" id="ARBA00022679"/>
    </source>
</evidence>
<dbReference type="SUPFAM" id="SSF53335">
    <property type="entry name" value="S-adenosyl-L-methionine-dependent methyltransferases"/>
    <property type="match status" value="1"/>
</dbReference>
<evidence type="ECO:0000256" key="5">
    <source>
        <dbReference type="ARBA" id="ARBA00023098"/>
    </source>
</evidence>
<dbReference type="GO" id="GO:0032259">
    <property type="term" value="P:methylation"/>
    <property type="evidence" value="ECO:0007669"/>
    <property type="project" value="UniProtKB-KW"/>
</dbReference>
<reference evidence="6 7" key="1">
    <citation type="journal article" date="2022" name="IScience">
        <title>An ultrasensitive nanofiber-based assay for enzymatic hydrolysis and deep-sea microbial degradation of cellulose.</title>
        <authorList>
            <person name="Tsudome M."/>
            <person name="Tachioka M."/>
            <person name="Miyazaki M."/>
            <person name="Uchimura K."/>
            <person name="Tsuda M."/>
            <person name="Takaki Y."/>
            <person name="Deguchi S."/>
        </authorList>
    </citation>
    <scope>NUCLEOTIDE SEQUENCE [LARGE SCALE GENOMIC DNA]</scope>
    <source>
        <strain evidence="6 7">GE09</strain>
    </source>
</reference>
<gene>
    <name evidence="6" type="ORF">MARGE09_P1171</name>
</gene>
<organism evidence="6 7">
    <name type="scientific">Marinagarivorans cellulosilyticus</name>
    <dbReference type="NCBI Taxonomy" id="2721545"/>
    <lineage>
        <taxon>Bacteria</taxon>
        <taxon>Pseudomonadati</taxon>
        <taxon>Pseudomonadota</taxon>
        <taxon>Gammaproteobacteria</taxon>
        <taxon>Cellvibrionales</taxon>
        <taxon>Cellvibrionaceae</taxon>
        <taxon>Marinagarivorans</taxon>
    </lineage>
</organism>
<dbReference type="CDD" id="cd02440">
    <property type="entry name" value="AdoMet_MTases"/>
    <property type="match status" value="1"/>
</dbReference>
<dbReference type="AlphaFoldDB" id="A0AAN1WG37"/>
<protein>
    <submittedName>
        <fullName evidence="6">Cyclopropane-fatty-acyl-phospholipid synthase</fullName>
        <ecNumber evidence="6">2.1.1.79</ecNumber>
    </submittedName>
</protein>
<keyword evidence="5" id="KW-0443">Lipid metabolism</keyword>
<dbReference type="KEGG" id="marq:MARGE09_P1171"/>
<keyword evidence="3 6" id="KW-0808">Transferase</keyword>
<dbReference type="Proteomes" id="UP001320119">
    <property type="component" value="Chromosome"/>
</dbReference>
<dbReference type="GO" id="GO:0006629">
    <property type="term" value="P:lipid metabolic process"/>
    <property type="evidence" value="ECO:0007669"/>
    <property type="project" value="UniProtKB-KW"/>
</dbReference>
<evidence type="ECO:0000256" key="2">
    <source>
        <dbReference type="ARBA" id="ARBA00022603"/>
    </source>
</evidence>
<dbReference type="RefSeq" id="WP_236986451.1">
    <property type="nucleotide sequence ID" value="NZ_AP023086.1"/>
</dbReference>